<comment type="catalytic activity">
    <reaction evidence="16">
        <text>a CDP-1,2-diacyl-sn-glycerol + myo-inositol = a 1,2-diacyl-sn-glycero-3-phospho-(1D-myo-inositol) + CMP + H(+)</text>
        <dbReference type="Rhea" id="RHEA:11580"/>
        <dbReference type="ChEBI" id="CHEBI:15378"/>
        <dbReference type="ChEBI" id="CHEBI:17268"/>
        <dbReference type="ChEBI" id="CHEBI:57880"/>
        <dbReference type="ChEBI" id="CHEBI:58332"/>
        <dbReference type="ChEBI" id="CHEBI:60377"/>
        <dbReference type="EC" id="2.7.8.11"/>
    </reaction>
</comment>
<evidence type="ECO:0000256" key="2">
    <source>
        <dbReference type="ARBA" id="ARBA00001946"/>
    </source>
</evidence>
<comment type="cofactor">
    <cofactor evidence="2">
        <name>Mg(2+)</name>
        <dbReference type="ChEBI" id="CHEBI:18420"/>
    </cofactor>
</comment>
<evidence type="ECO:0000256" key="9">
    <source>
        <dbReference type="ARBA" id="ARBA00022723"/>
    </source>
</evidence>
<dbReference type="InterPro" id="IPR000462">
    <property type="entry name" value="CDP-OH_P_trans"/>
</dbReference>
<comment type="cofactor">
    <cofactor evidence="1">
        <name>Mn(2+)</name>
        <dbReference type="ChEBI" id="CHEBI:29035"/>
    </cofactor>
</comment>
<evidence type="ECO:0000256" key="7">
    <source>
        <dbReference type="ARBA" id="ARBA00022679"/>
    </source>
</evidence>
<gene>
    <name evidence="19" type="ORF">M9Y10_021039</name>
</gene>
<dbReference type="EMBL" id="JAPFFF010000031">
    <property type="protein sequence ID" value="KAK8844868.1"/>
    <property type="molecule type" value="Genomic_DNA"/>
</dbReference>
<keyword evidence="11 18" id="KW-1133">Transmembrane helix</keyword>
<accession>A0ABR2HCU7</accession>
<keyword evidence="7 16" id="KW-0808">Transferase</keyword>
<evidence type="ECO:0000256" key="16">
    <source>
        <dbReference type="PIRNR" id="PIRNR000848"/>
    </source>
</evidence>
<keyword evidence="20" id="KW-1185">Reference proteome</keyword>
<evidence type="ECO:0000256" key="4">
    <source>
        <dbReference type="ARBA" id="ARBA00010441"/>
    </source>
</evidence>
<keyword evidence="10" id="KW-0460">Magnesium</keyword>
<dbReference type="InterPro" id="IPR014387">
    <property type="entry name" value="CDP_diag_ino_3_P_euk"/>
</dbReference>
<evidence type="ECO:0000256" key="3">
    <source>
        <dbReference type="ARBA" id="ARBA00004141"/>
    </source>
</evidence>
<comment type="similarity">
    <text evidence="4 16 17">Belongs to the CDP-alcohol phosphatidyltransferase class-I family.</text>
</comment>
<evidence type="ECO:0000256" key="13">
    <source>
        <dbReference type="ARBA" id="ARBA00023136"/>
    </source>
</evidence>
<evidence type="ECO:0000256" key="5">
    <source>
        <dbReference type="ARBA" id="ARBA00013212"/>
    </source>
</evidence>
<feature type="transmembrane region" description="Helical" evidence="18">
    <location>
        <begin position="130"/>
        <end position="154"/>
    </location>
</feature>
<keyword evidence="12 16" id="KW-0443">Lipid metabolism</keyword>
<organism evidence="19 20">
    <name type="scientific">Tritrichomonas musculus</name>
    <dbReference type="NCBI Taxonomy" id="1915356"/>
    <lineage>
        <taxon>Eukaryota</taxon>
        <taxon>Metamonada</taxon>
        <taxon>Parabasalia</taxon>
        <taxon>Tritrichomonadida</taxon>
        <taxon>Tritrichomonadidae</taxon>
        <taxon>Tritrichomonas</taxon>
    </lineage>
</organism>
<protein>
    <recommendedName>
        <fullName evidence="5 16">CDP-diacylglycerol--inositol 3-phosphatidyltransferase</fullName>
        <ecNumber evidence="5 16">2.7.8.11</ecNumber>
    </recommendedName>
</protein>
<evidence type="ECO:0000256" key="14">
    <source>
        <dbReference type="ARBA" id="ARBA00023209"/>
    </source>
</evidence>
<dbReference type="InterPro" id="IPR048254">
    <property type="entry name" value="CDP_ALCOHOL_P_TRANSF_CS"/>
</dbReference>
<keyword evidence="14 16" id="KW-0594">Phospholipid biosynthesis</keyword>
<evidence type="ECO:0000256" key="17">
    <source>
        <dbReference type="RuleBase" id="RU003750"/>
    </source>
</evidence>
<evidence type="ECO:0000256" key="6">
    <source>
        <dbReference type="ARBA" id="ARBA00022516"/>
    </source>
</evidence>
<evidence type="ECO:0000256" key="15">
    <source>
        <dbReference type="ARBA" id="ARBA00023264"/>
    </source>
</evidence>
<evidence type="ECO:0000313" key="20">
    <source>
        <dbReference type="Proteomes" id="UP001470230"/>
    </source>
</evidence>
<dbReference type="Proteomes" id="UP001470230">
    <property type="component" value="Unassembled WGS sequence"/>
</dbReference>
<sequence length="206" mass="23998">MVSKYLYVPNLIGYSRVILMFTAYHYAQESVIIFSICYSLSQILDMFDGMAARAFKQSTNFGAMLDMVTDRCSSTGLMLVVSHRYPELVIWCHAFIWIDICSHWAHMLMMERSGSKSHKLVNTGPWLLRYYYATHWFMVILIVGTEGFPITLYLLSFPDILKGTFIFFKYIAYAMFPFFITKHIINVIQFFHAAELLDSPITIKKE</sequence>
<dbReference type="Pfam" id="PF01066">
    <property type="entry name" value="CDP-OH_P_transf"/>
    <property type="match status" value="1"/>
</dbReference>
<dbReference type="PANTHER" id="PTHR15362">
    <property type="entry name" value="PHOSPHATIDYLINOSITOL SYNTHASE"/>
    <property type="match status" value="1"/>
</dbReference>
<keyword evidence="13 16" id="KW-0472">Membrane</keyword>
<keyword evidence="6 16" id="KW-0444">Lipid biosynthesis</keyword>
<reference evidence="19 20" key="1">
    <citation type="submission" date="2024-04" db="EMBL/GenBank/DDBJ databases">
        <title>Tritrichomonas musculus Genome.</title>
        <authorList>
            <person name="Alves-Ferreira E."/>
            <person name="Grigg M."/>
            <person name="Lorenzi H."/>
            <person name="Galac M."/>
        </authorList>
    </citation>
    <scope>NUCLEOTIDE SEQUENCE [LARGE SCALE GENOMIC DNA]</scope>
    <source>
        <strain evidence="19 20">EAF2021</strain>
    </source>
</reference>
<comment type="caution">
    <text evidence="19">The sequence shown here is derived from an EMBL/GenBank/DDBJ whole genome shotgun (WGS) entry which is preliminary data.</text>
</comment>
<evidence type="ECO:0000256" key="18">
    <source>
        <dbReference type="SAM" id="Phobius"/>
    </source>
</evidence>
<keyword evidence="9" id="KW-0479">Metal-binding</keyword>
<feature type="transmembrane region" description="Helical" evidence="18">
    <location>
        <begin position="88"/>
        <end position="109"/>
    </location>
</feature>
<dbReference type="PROSITE" id="PS00379">
    <property type="entry name" value="CDP_ALCOHOL_P_TRANSF"/>
    <property type="match status" value="1"/>
</dbReference>
<keyword evidence="15 16" id="KW-1208">Phospholipid metabolism</keyword>
<evidence type="ECO:0000256" key="12">
    <source>
        <dbReference type="ARBA" id="ARBA00023098"/>
    </source>
</evidence>
<evidence type="ECO:0000256" key="10">
    <source>
        <dbReference type="ARBA" id="ARBA00022842"/>
    </source>
</evidence>
<evidence type="ECO:0000313" key="19">
    <source>
        <dbReference type="EMBL" id="KAK8844868.1"/>
    </source>
</evidence>
<evidence type="ECO:0000256" key="11">
    <source>
        <dbReference type="ARBA" id="ARBA00022989"/>
    </source>
</evidence>
<dbReference type="EC" id="2.7.8.11" evidence="5 16"/>
<evidence type="ECO:0000256" key="1">
    <source>
        <dbReference type="ARBA" id="ARBA00001936"/>
    </source>
</evidence>
<dbReference type="PIRSF" id="PIRSF000848">
    <property type="entry name" value="CDP_diag_ino_3_P"/>
    <property type="match status" value="1"/>
</dbReference>
<keyword evidence="8 18" id="KW-0812">Transmembrane</keyword>
<dbReference type="PANTHER" id="PTHR15362:SF4">
    <property type="entry name" value="CDP-DIACYLGLYCEROL--INOSITOL 3-PHOSPHATIDYLTRANSFERASE"/>
    <property type="match status" value="1"/>
</dbReference>
<dbReference type="InterPro" id="IPR043130">
    <property type="entry name" value="CDP-OH_PTrfase_TM_dom"/>
</dbReference>
<comment type="subcellular location">
    <subcellularLocation>
        <location evidence="3">Membrane</location>
        <topology evidence="3">Multi-pass membrane protein</topology>
    </subcellularLocation>
</comment>
<dbReference type="Gene3D" id="1.20.120.1760">
    <property type="match status" value="1"/>
</dbReference>
<evidence type="ECO:0000256" key="8">
    <source>
        <dbReference type="ARBA" id="ARBA00022692"/>
    </source>
</evidence>
<name>A0ABR2HCU7_9EUKA</name>
<proteinExistence type="inferred from homology"/>